<proteinExistence type="predicted"/>
<dbReference type="Gene3D" id="1.25.10.60">
    <property type="entry name" value="Rad61, Wapl domain"/>
    <property type="match status" value="1"/>
</dbReference>
<protein>
    <submittedName>
        <fullName evidence="2">LALA0S02e09384g1_1</fullName>
    </submittedName>
</protein>
<dbReference type="InterPro" id="IPR031550">
    <property type="entry name" value="Rad61_Wapl"/>
</dbReference>
<dbReference type="GeneID" id="34684635"/>
<dbReference type="RefSeq" id="XP_022627453.1">
    <property type="nucleotide sequence ID" value="XM_022773982.1"/>
</dbReference>
<evidence type="ECO:0000313" key="2">
    <source>
        <dbReference type="EMBL" id="CEP61217.1"/>
    </source>
</evidence>
<dbReference type="HOGENOM" id="CLU_460089_0_0_1"/>
<reference evidence="2 3" key="1">
    <citation type="submission" date="2014-12" db="EMBL/GenBank/DDBJ databases">
        <authorList>
            <person name="Neuveglise Cecile"/>
        </authorList>
    </citation>
    <scope>NUCLEOTIDE SEQUENCE [LARGE SCALE GENOMIC DNA]</scope>
    <source>
        <strain evidence="2 3">CBS 12615</strain>
    </source>
</reference>
<evidence type="ECO:0000313" key="3">
    <source>
        <dbReference type="Proteomes" id="UP000054304"/>
    </source>
</evidence>
<accession>A0A0C7MZY5</accession>
<organism evidence="2 3">
    <name type="scientific">Lachancea lanzarotensis</name>
    <dbReference type="NCBI Taxonomy" id="1245769"/>
    <lineage>
        <taxon>Eukaryota</taxon>
        <taxon>Fungi</taxon>
        <taxon>Dikarya</taxon>
        <taxon>Ascomycota</taxon>
        <taxon>Saccharomycotina</taxon>
        <taxon>Saccharomycetes</taxon>
        <taxon>Saccharomycetales</taxon>
        <taxon>Saccharomycetaceae</taxon>
        <taxon>Lachancea</taxon>
    </lineage>
</organism>
<sequence>MKTYGRLGRSKWTRRDEETHCASFSEDEALSESFESEDCGDFITPKTSIDLTAEIRDSKAVNNPDQRQTLPNTLQPELLDFLDQPVLKKRKKTLHPKPYAIYEDADEPDCEVSQTFLSSQAEKSFQSTIDEANTMLSQLGESQMDPTKENAFAALEEPSEVWTATDLASKKLYGKTRTIVQNANDDDIDDDIGIVEALPESERTYLDDEIDGSQSQSTQHFNHLRDMGEALKYQDELEFFLHENSKTNSDTKIASLLGLALNMLNDTKMLDYAVKQSQLEIWEWCTGLCANSNDLILHVCSFILNAVAVNPKNIASGQINFHELVLPLLKQLSVVSTDACTDHVKNNYEEFLKLTDRKPGLFYGLKLWNLCLDKSKSTDDYNASDTILQALKNSQSYASDAFVIALKVLTKSTMHQKSRSEWLKALTPFCCSQATNQDLVKVLVRLTNDAFEICDGMADVLHCSLAFTLTNSALLLQHGQGDLIEVFVLHLGLCLNLAQIKSLVQIVPHSTVQRTYEVLQEILECSEQHSQQDFNQNMFVLICCYFACSGCLTFQPAENDQIQIRLQAFAEEIEPFNKSIHTNVRQVLDAISV</sequence>
<keyword evidence="3" id="KW-1185">Reference proteome</keyword>
<dbReference type="InterPro" id="IPR038496">
    <property type="entry name" value="Rad61_Wapl_sf"/>
</dbReference>
<feature type="domain" description="Rad61 Wapl" evidence="1">
    <location>
        <begin position="217"/>
        <end position="590"/>
    </location>
</feature>
<gene>
    <name evidence="2" type="ORF">LALA0_S02e09384g</name>
</gene>
<evidence type="ECO:0000259" key="1">
    <source>
        <dbReference type="Pfam" id="PF16997"/>
    </source>
</evidence>
<dbReference type="STRING" id="1245769.A0A0C7MZY5"/>
<dbReference type="Proteomes" id="UP000054304">
    <property type="component" value="Unassembled WGS sequence"/>
</dbReference>
<dbReference type="EMBL" id="LN736361">
    <property type="protein sequence ID" value="CEP61217.1"/>
    <property type="molecule type" value="Genomic_DNA"/>
</dbReference>
<name>A0A0C7MZY5_9SACH</name>
<dbReference type="OrthoDB" id="4069585at2759"/>
<dbReference type="Pfam" id="PF16997">
    <property type="entry name" value="Wap1"/>
    <property type="match status" value="1"/>
</dbReference>
<dbReference type="AlphaFoldDB" id="A0A0C7MZY5"/>